<evidence type="ECO:0000256" key="19">
    <source>
        <dbReference type="ARBA" id="ARBA00045008"/>
    </source>
</evidence>
<dbReference type="InterPro" id="IPR013020">
    <property type="entry name" value="Rad3/Chl1-like"/>
</dbReference>
<feature type="domain" description="Helicase ATP-binding" evidence="23">
    <location>
        <begin position="21"/>
        <end position="440"/>
    </location>
</feature>
<feature type="region of interest" description="Disordered" evidence="22">
    <location>
        <begin position="158"/>
        <end position="182"/>
    </location>
</feature>
<name>A0AAD9FS03_PAPLA</name>
<dbReference type="InterPro" id="IPR006555">
    <property type="entry name" value="ATP-dep_Helicase_C"/>
</dbReference>
<dbReference type="InterPro" id="IPR014013">
    <property type="entry name" value="Helic_SF1/SF2_ATP-bd_DinG/Rad3"/>
</dbReference>
<evidence type="ECO:0000256" key="11">
    <source>
        <dbReference type="ARBA" id="ARBA00023004"/>
    </source>
</evidence>
<evidence type="ECO:0000256" key="17">
    <source>
        <dbReference type="ARBA" id="ARBA00044969"/>
    </source>
</evidence>
<evidence type="ECO:0000259" key="23">
    <source>
        <dbReference type="PROSITE" id="PS51193"/>
    </source>
</evidence>
<evidence type="ECO:0000313" key="25">
    <source>
        <dbReference type="Proteomes" id="UP001182556"/>
    </source>
</evidence>
<evidence type="ECO:0000256" key="12">
    <source>
        <dbReference type="ARBA" id="ARBA00023014"/>
    </source>
</evidence>
<comment type="caution">
    <text evidence="24">The sequence shown here is derived from an EMBL/GenBank/DDBJ whole genome shotgun (WGS) entry which is preliminary data.</text>
</comment>
<evidence type="ECO:0000256" key="13">
    <source>
        <dbReference type="ARBA" id="ARBA00023235"/>
    </source>
</evidence>
<dbReference type="SMART" id="SM00488">
    <property type="entry name" value="DEXDc2"/>
    <property type="match status" value="1"/>
</dbReference>
<dbReference type="GO" id="GO:0046872">
    <property type="term" value="F:metal ion binding"/>
    <property type="evidence" value="ECO:0007669"/>
    <property type="project" value="UniProtKB-KW"/>
</dbReference>
<evidence type="ECO:0000256" key="1">
    <source>
        <dbReference type="ARBA" id="ARBA00001966"/>
    </source>
</evidence>
<dbReference type="CDD" id="cd18788">
    <property type="entry name" value="SF2_C_XPD"/>
    <property type="match status" value="1"/>
</dbReference>
<dbReference type="PANTHER" id="PTHR11472:SF41">
    <property type="entry name" value="ATP-DEPENDENT DNA HELICASE DDX11-RELATED"/>
    <property type="match status" value="1"/>
</dbReference>
<evidence type="ECO:0000256" key="4">
    <source>
        <dbReference type="ARBA" id="ARBA00016387"/>
    </source>
</evidence>
<protein>
    <recommendedName>
        <fullName evidence="5">ATP-dependent DNA helicase CHL1</fullName>
        <ecNumber evidence="17">5.6.2.3</ecNumber>
    </recommendedName>
    <alternativeName>
        <fullName evidence="4">ATP-dependent DNA helicase chl1</fullName>
    </alternativeName>
    <alternativeName>
        <fullName evidence="16">Chromosome loss protein 1</fullName>
    </alternativeName>
    <alternativeName>
        <fullName evidence="18 19">DNA 5'-3' helicase CHL1</fullName>
    </alternativeName>
</protein>
<keyword evidence="13" id="KW-0413">Isomerase</keyword>
<dbReference type="SMART" id="SM00491">
    <property type="entry name" value="HELICc2"/>
    <property type="match status" value="1"/>
</dbReference>
<comment type="similarity">
    <text evidence="3">Belongs to the DEAD box helicase family. DEAH subfamily. DDX11/CHL1 sub-subfamily.</text>
</comment>
<dbReference type="NCBIfam" id="TIGR00604">
    <property type="entry name" value="rad3"/>
    <property type="match status" value="1"/>
</dbReference>
<comment type="cofactor">
    <cofactor evidence="1">
        <name>[4Fe-4S] cluster</name>
        <dbReference type="ChEBI" id="CHEBI:49883"/>
    </cofactor>
</comment>
<evidence type="ECO:0000256" key="7">
    <source>
        <dbReference type="ARBA" id="ARBA00022741"/>
    </source>
</evidence>
<keyword evidence="14" id="KW-0539">Nucleus</keyword>
<evidence type="ECO:0000313" key="24">
    <source>
        <dbReference type="EMBL" id="KAK1925113.1"/>
    </source>
</evidence>
<dbReference type="GO" id="GO:0034085">
    <property type="term" value="P:establishment of sister chromatid cohesion"/>
    <property type="evidence" value="ECO:0007669"/>
    <property type="project" value="TreeGrafter"/>
</dbReference>
<evidence type="ECO:0000256" key="16">
    <source>
        <dbReference type="ARBA" id="ARBA00029709"/>
    </source>
</evidence>
<evidence type="ECO:0000256" key="9">
    <source>
        <dbReference type="ARBA" id="ARBA00022806"/>
    </source>
</evidence>
<evidence type="ECO:0000256" key="15">
    <source>
        <dbReference type="ARBA" id="ARBA00023306"/>
    </source>
</evidence>
<comment type="subcellular location">
    <subcellularLocation>
        <location evidence="2">Nucleus</location>
    </subcellularLocation>
</comment>
<dbReference type="Pfam" id="PF06733">
    <property type="entry name" value="DEAD_2"/>
    <property type="match status" value="1"/>
</dbReference>
<proteinExistence type="inferred from homology"/>
<evidence type="ECO:0000256" key="10">
    <source>
        <dbReference type="ARBA" id="ARBA00022840"/>
    </source>
</evidence>
<organism evidence="24 25">
    <name type="scientific">Papiliotrema laurentii</name>
    <name type="common">Cryptococcus laurentii</name>
    <dbReference type="NCBI Taxonomy" id="5418"/>
    <lineage>
        <taxon>Eukaryota</taxon>
        <taxon>Fungi</taxon>
        <taxon>Dikarya</taxon>
        <taxon>Basidiomycota</taxon>
        <taxon>Agaricomycotina</taxon>
        <taxon>Tremellomycetes</taxon>
        <taxon>Tremellales</taxon>
        <taxon>Rhynchogastremaceae</taxon>
        <taxon>Papiliotrema</taxon>
    </lineage>
</organism>
<dbReference type="GO" id="GO:0006139">
    <property type="term" value="P:nucleobase-containing compound metabolic process"/>
    <property type="evidence" value="ECO:0007669"/>
    <property type="project" value="InterPro"/>
</dbReference>
<keyword evidence="10" id="KW-0067">ATP-binding</keyword>
<keyword evidence="12" id="KW-0411">Iron-sulfur</keyword>
<evidence type="ECO:0000256" key="18">
    <source>
        <dbReference type="ARBA" id="ARBA00044998"/>
    </source>
</evidence>
<dbReference type="Pfam" id="PF13307">
    <property type="entry name" value="Helicase_C_2"/>
    <property type="match status" value="1"/>
</dbReference>
<keyword evidence="7" id="KW-0547">Nucleotide-binding</keyword>
<keyword evidence="6" id="KW-0479">Metal-binding</keyword>
<evidence type="ECO:0000256" key="21">
    <source>
        <dbReference type="ARBA" id="ARBA00048954"/>
    </source>
</evidence>
<dbReference type="GO" id="GO:0005634">
    <property type="term" value="C:nucleus"/>
    <property type="evidence" value="ECO:0007669"/>
    <property type="project" value="UniProtKB-SubCell"/>
</dbReference>
<evidence type="ECO:0000256" key="6">
    <source>
        <dbReference type="ARBA" id="ARBA00022723"/>
    </source>
</evidence>
<dbReference type="PANTHER" id="PTHR11472">
    <property type="entry name" value="DNA REPAIR DEAD HELICASE RAD3/XP-D SUBFAMILY MEMBER"/>
    <property type="match status" value="1"/>
</dbReference>
<keyword evidence="8" id="KW-0378">Hydrolase</keyword>
<dbReference type="FunFam" id="3.40.50.300:FF:001372">
    <property type="entry name" value="ATP-dependent DNA helicase chl1"/>
    <property type="match status" value="1"/>
</dbReference>
<dbReference type="FunFam" id="3.40.50.300:FF:002669">
    <property type="entry name" value="Chromosome transmission fidelity protein 1"/>
    <property type="match status" value="1"/>
</dbReference>
<dbReference type="GO" id="GO:0016818">
    <property type="term" value="F:hydrolase activity, acting on acid anhydrides, in phosphorus-containing anhydrides"/>
    <property type="evidence" value="ECO:0007669"/>
    <property type="project" value="InterPro"/>
</dbReference>
<comment type="catalytic activity">
    <reaction evidence="21">
        <text>ATP + H2O = ADP + phosphate + H(+)</text>
        <dbReference type="Rhea" id="RHEA:13065"/>
        <dbReference type="ChEBI" id="CHEBI:15377"/>
        <dbReference type="ChEBI" id="CHEBI:15378"/>
        <dbReference type="ChEBI" id="CHEBI:30616"/>
        <dbReference type="ChEBI" id="CHEBI:43474"/>
        <dbReference type="ChEBI" id="CHEBI:456216"/>
        <dbReference type="EC" id="5.6.2.3"/>
    </reaction>
</comment>
<accession>A0AAD9FS03</accession>
<keyword evidence="9 24" id="KW-0347">Helicase</keyword>
<evidence type="ECO:0000256" key="14">
    <source>
        <dbReference type="ARBA" id="ARBA00023242"/>
    </source>
</evidence>
<dbReference type="SUPFAM" id="SSF52540">
    <property type="entry name" value="P-loop containing nucleoside triphosphate hydrolases"/>
    <property type="match status" value="1"/>
</dbReference>
<dbReference type="GO" id="GO:0051536">
    <property type="term" value="F:iron-sulfur cluster binding"/>
    <property type="evidence" value="ECO:0007669"/>
    <property type="project" value="UniProtKB-KW"/>
</dbReference>
<dbReference type="GO" id="GO:0005524">
    <property type="term" value="F:ATP binding"/>
    <property type="evidence" value="ECO:0007669"/>
    <property type="project" value="UniProtKB-KW"/>
</dbReference>
<dbReference type="Proteomes" id="UP001182556">
    <property type="component" value="Unassembled WGS sequence"/>
</dbReference>
<dbReference type="InterPro" id="IPR045028">
    <property type="entry name" value="DinG/Rad3-like"/>
</dbReference>
<dbReference type="EC" id="5.6.2.3" evidence="17"/>
<gene>
    <name evidence="24" type="ORF">DB88DRAFT_545917</name>
</gene>
<dbReference type="PROSITE" id="PS51193">
    <property type="entry name" value="HELICASE_ATP_BIND_2"/>
    <property type="match status" value="1"/>
</dbReference>
<dbReference type="AlphaFoldDB" id="A0AAD9FS03"/>
<evidence type="ECO:0000256" key="8">
    <source>
        <dbReference type="ARBA" id="ARBA00022801"/>
    </source>
</evidence>
<dbReference type="InterPro" id="IPR010614">
    <property type="entry name" value="RAD3-like_helicase_DEAD"/>
</dbReference>
<sequence length="879" mass="97412">MTSGDDHKPDPYGQTVSLPVPDTFPFPYPTPYSIQVDLMRTVFRAIEEKKIAIVESPTGTGKSLTLLTSTLTWLQAHEKRLTLQSEEALRAKMVAEDPEDPPWVIKHAIKSQLSAQRAAQAARQERLARAREKERKIRQANVVGAFRNGERKRIKVALEDGKAPESEDGDEAFLPEDKEDDEKQGGIYLSKEVRELMAKFEAGKPKSQQEEEEEEDVPKIFYTSRTHSQLRQLTTELLKTSFPAQVRNHAAGTEGEDRSTGVSLVPLGSRKQLCINDKVRALAKGGNDERMNEACLDMQKSGKTRCEFLPKKEDEAAMLDARDAVLATVKDIEDIVTMGKKTCVCPYYATRRAVKQSQLVTLPYNLLLQKNAREALEISLKDQIVVIDEAHNLIDTLLSIYSTTLTSIHISSAISQLMQYLQRFKNRLKPVHALWIRQALSVLQGFARLCEEAIEDVSTGKVGKADISNANALMGKIGRGSDQVNLVELVKYLKDSKLARKISGFAEKTAEEAALKDNKAGRSTSARHASIASFHLVEAFLLSLTDARDDGRVMLSVEEGSSGKSVTLKYILLNPAERFREVVEEARCVILAGGTMSPISDFYTQLFPGVPRNRFATLSCAHVIPKTNLLTQVISRGPRKQDFEFKFANRGDDVLLADLGSAIQSTIGLVPDGVVVFLPSYSFLDKVKSSWTATGLLKRLDEKKQVFYEPQTSSEVEATLRDYALVISSGQSSVSGIGKRTGALLFAVVGGKLSEGINFSDGLGRCVIMVGLPFANVGSVELQERMRYVEKLPGAGKDAAKDLYENLCMSAVNQSIGRAIRHANDYATILLVDRRYGTPRIRNKLPKWIGEDVVVQEEWGGAAKAIAQFFREKRERGLR</sequence>
<feature type="compositionally biased region" description="Acidic residues" evidence="22">
    <location>
        <begin position="166"/>
        <end position="182"/>
    </location>
</feature>
<dbReference type="InterPro" id="IPR027417">
    <property type="entry name" value="P-loop_NTPase"/>
</dbReference>
<evidence type="ECO:0000256" key="5">
    <source>
        <dbReference type="ARBA" id="ARBA00017386"/>
    </source>
</evidence>
<evidence type="ECO:0000256" key="20">
    <source>
        <dbReference type="ARBA" id="ARBA00045702"/>
    </source>
</evidence>
<dbReference type="GO" id="GO:0003677">
    <property type="term" value="F:DNA binding"/>
    <property type="evidence" value="ECO:0007669"/>
    <property type="project" value="InterPro"/>
</dbReference>
<keyword evidence="11" id="KW-0408">Iron</keyword>
<reference evidence="24" key="1">
    <citation type="submission" date="2023-02" db="EMBL/GenBank/DDBJ databases">
        <title>Identification and recombinant expression of a fungal hydrolase from Papiliotrema laurentii that hydrolyzes apple cutin and clears colloidal polyester polyurethane.</title>
        <authorList>
            <consortium name="DOE Joint Genome Institute"/>
            <person name="Roman V.A."/>
            <person name="Bojanowski C."/>
            <person name="Crable B.R."/>
            <person name="Wagner D.N."/>
            <person name="Hung C.S."/>
            <person name="Nadeau L.J."/>
            <person name="Schratz L."/>
            <person name="Haridas S."/>
            <person name="Pangilinan J."/>
            <person name="Lipzen A."/>
            <person name="Na H."/>
            <person name="Yan M."/>
            <person name="Ng V."/>
            <person name="Grigoriev I.V."/>
            <person name="Spatafora J.W."/>
            <person name="Barlow D."/>
            <person name="Biffinger J."/>
            <person name="Kelley-Loughnane N."/>
            <person name="Varaljay V.A."/>
            <person name="Crookes-Goodson W.J."/>
        </authorList>
    </citation>
    <scope>NUCLEOTIDE SEQUENCE</scope>
    <source>
        <strain evidence="24">5307AH</strain>
    </source>
</reference>
<dbReference type="InterPro" id="IPR006554">
    <property type="entry name" value="Helicase-like_DEXD_c2"/>
</dbReference>
<evidence type="ECO:0000256" key="22">
    <source>
        <dbReference type="SAM" id="MobiDB-lite"/>
    </source>
</evidence>
<keyword evidence="25" id="KW-1185">Reference proteome</keyword>
<comment type="function">
    <text evidence="20">ATP-dependent DNA helicase important for chromosome transmission and normal cell cycle progression in G(2)/M. May have a role in changing DNA topology to allow the loading of proteins involved in maintaining sister chromatid cohesion in the vicinity of the centromeres. Has a specific role in chromosome segregation during meiosis II.</text>
</comment>
<dbReference type="EMBL" id="JAODAN010000004">
    <property type="protein sequence ID" value="KAK1925113.1"/>
    <property type="molecule type" value="Genomic_DNA"/>
</dbReference>
<evidence type="ECO:0000256" key="2">
    <source>
        <dbReference type="ARBA" id="ARBA00004123"/>
    </source>
</evidence>
<dbReference type="GO" id="GO:0043139">
    <property type="term" value="F:5'-3' DNA helicase activity"/>
    <property type="evidence" value="ECO:0007669"/>
    <property type="project" value="UniProtKB-EC"/>
</dbReference>
<dbReference type="Gene3D" id="3.40.50.300">
    <property type="entry name" value="P-loop containing nucleotide triphosphate hydrolases"/>
    <property type="match status" value="3"/>
</dbReference>
<evidence type="ECO:0000256" key="3">
    <source>
        <dbReference type="ARBA" id="ARBA00008435"/>
    </source>
</evidence>
<keyword evidence="15" id="KW-0131">Cell cycle</keyword>